<reference evidence="2" key="1">
    <citation type="journal article" date="2019" name="Int. J. Syst. Evol. Microbiol.">
        <title>The Global Catalogue of Microorganisms (GCM) 10K type strain sequencing project: providing services to taxonomists for standard genome sequencing and annotation.</title>
        <authorList>
            <consortium name="The Broad Institute Genomics Platform"/>
            <consortium name="The Broad Institute Genome Sequencing Center for Infectious Disease"/>
            <person name="Wu L."/>
            <person name="Ma J."/>
        </authorList>
    </citation>
    <scope>NUCLEOTIDE SEQUENCE [LARGE SCALE GENOMIC DNA]</scope>
    <source>
        <strain evidence="2">CGMCC 1.12376</strain>
    </source>
</reference>
<dbReference type="Pfam" id="PF13783">
    <property type="entry name" value="DUF4177"/>
    <property type="match status" value="1"/>
</dbReference>
<name>A0ABW4HUY4_9BACI</name>
<gene>
    <name evidence="1" type="ORF">ACFSBH_15905</name>
</gene>
<accession>A0ABW4HUY4</accession>
<dbReference type="InterPro" id="IPR025234">
    <property type="entry name" value="YjzH-like"/>
</dbReference>
<sequence>MFEYKFEKVLLGEPRFGFKDSQPLDDYHEIIHEHAREGWRLVQIFSPSIDNHKGTATYFELIFERKVD</sequence>
<keyword evidence="2" id="KW-1185">Reference proteome</keyword>
<dbReference type="Proteomes" id="UP001597221">
    <property type="component" value="Unassembled WGS sequence"/>
</dbReference>
<comment type="caution">
    <text evidence="1">The sequence shown here is derived from an EMBL/GenBank/DDBJ whole genome shotgun (WGS) entry which is preliminary data.</text>
</comment>
<organism evidence="1 2">
    <name type="scientific">Oceanobacillus luteolus</name>
    <dbReference type="NCBI Taxonomy" id="1274358"/>
    <lineage>
        <taxon>Bacteria</taxon>
        <taxon>Bacillati</taxon>
        <taxon>Bacillota</taxon>
        <taxon>Bacilli</taxon>
        <taxon>Bacillales</taxon>
        <taxon>Bacillaceae</taxon>
        <taxon>Oceanobacillus</taxon>
    </lineage>
</organism>
<evidence type="ECO:0000313" key="1">
    <source>
        <dbReference type="EMBL" id="MFD1609100.1"/>
    </source>
</evidence>
<dbReference type="EMBL" id="JBHUDE010000147">
    <property type="protein sequence ID" value="MFD1609100.1"/>
    <property type="molecule type" value="Genomic_DNA"/>
</dbReference>
<dbReference type="RefSeq" id="WP_379598546.1">
    <property type="nucleotide sequence ID" value="NZ_JBHUDE010000147.1"/>
</dbReference>
<proteinExistence type="predicted"/>
<evidence type="ECO:0000313" key="2">
    <source>
        <dbReference type="Proteomes" id="UP001597221"/>
    </source>
</evidence>
<protein>
    <submittedName>
        <fullName evidence="1">DUF4177 domain-containing protein</fullName>
    </submittedName>
</protein>